<keyword evidence="2" id="KW-1185">Reference proteome</keyword>
<dbReference type="Proteomes" id="UP001057402">
    <property type="component" value="Chromosome 11"/>
</dbReference>
<gene>
    <name evidence="1" type="ORF">MLD38_036291</name>
</gene>
<accession>A0ACB9LJY0</accession>
<dbReference type="EMBL" id="CM042890">
    <property type="protein sequence ID" value="KAI4311388.1"/>
    <property type="molecule type" value="Genomic_DNA"/>
</dbReference>
<evidence type="ECO:0000313" key="1">
    <source>
        <dbReference type="EMBL" id="KAI4311388.1"/>
    </source>
</evidence>
<name>A0ACB9LJY0_9MYRT</name>
<evidence type="ECO:0000313" key="2">
    <source>
        <dbReference type="Proteomes" id="UP001057402"/>
    </source>
</evidence>
<reference evidence="2" key="1">
    <citation type="journal article" date="2023" name="Front. Plant Sci.">
        <title>Chromosomal-level genome assembly of Melastoma candidum provides insights into trichome evolution.</title>
        <authorList>
            <person name="Zhong Y."/>
            <person name="Wu W."/>
            <person name="Sun C."/>
            <person name="Zou P."/>
            <person name="Liu Y."/>
            <person name="Dai S."/>
            <person name="Zhou R."/>
        </authorList>
    </citation>
    <scope>NUCLEOTIDE SEQUENCE [LARGE SCALE GENOMIC DNA]</scope>
</reference>
<comment type="caution">
    <text evidence="1">The sequence shown here is derived from an EMBL/GenBank/DDBJ whole genome shotgun (WGS) entry which is preliminary data.</text>
</comment>
<sequence length="594" mass="65960">MMASTSAGGQSPLTLKEATSTYHPYPPPLAEYDEVVSNRSLFMSTLEKLHSVMGTKFMIPIIGGRELDLHRLFIEVTSRGGIEKIIRERRWKDVTAIFNFPSTATNASFVLRKYYISLLHHYEQIYFFKERVWTPFSTGSLQSPPVPAVPLPPMEGVHVGQEGKVATGPSMRTTGDVPRGTAGMSAGSSVIGVIDGKFDSGYLVTVTIGTEKLKGVLYQAPQASAEQRPQHSGSFPQSNSYTAGGSGLQRRRRRRRKSEIKRRDPEHPKPNRSGYNFFFAEQHARLKPLHPGKDREISRMIGELWNGLNETERAVYQNKALKDKERYKMEMESYRERIKSGQVISDATPLQQRLPGLDLDKTDDMEGVNSPGTPEDDSGSEESDAEDDDREDDLDPEEDYHGSDGADFPESIPDDVATKAVDVNKEAVRGSTWCVARIDAGQQTLQKAIDYACGAGGADCSPLQPTGLCYLPNTLQAHASYAFNSYYQRRSMAPGSCDFAATATASDPSMLRILRLSFVFKHRRRNCQHHTHLPDYDLHDPTTTIPSIIPPPPAVFTPPIYDSGIPSSGARRPHGAYSFLATILIIRHLLREIV</sequence>
<organism evidence="1 2">
    <name type="scientific">Melastoma candidum</name>
    <dbReference type="NCBI Taxonomy" id="119954"/>
    <lineage>
        <taxon>Eukaryota</taxon>
        <taxon>Viridiplantae</taxon>
        <taxon>Streptophyta</taxon>
        <taxon>Embryophyta</taxon>
        <taxon>Tracheophyta</taxon>
        <taxon>Spermatophyta</taxon>
        <taxon>Magnoliopsida</taxon>
        <taxon>eudicotyledons</taxon>
        <taxon>Gunneridae</taxon>
        <taxon>Pentapetalae</taxon>
        <taxon>rosids</taxon>
        <taxon>malvids</taxon>
        <taxon>Myrtales</taxon>
        <taxon>Melastomataceae</taxon>
        <taxon>Melastomatoideae</taxon>
        <taxon>Melastomateae</taxon>
        <taxon>Melastoma</taxon>
    </lineage>
</organism>
<protein>
    <submittedName>
        <fullName evidence="1">Uncharacterized protein</fullName>
    </submittedName>
</protein>
<proteinExistence type="predicted"/>